<evidence type="ECO:0000313" key="1">
    <source>
        <dbReference type="EMBL" id="CAH0479104.1"/>
    </source>
</evidence>
<gene>
    <name evidence="1" type="ORF">PBS003_LOCUS5770</name>
</gene>
<comment type="caution">
    <text evidence="1">The sequence shown here is derived from an EMBL/GenBank/DDBJ whole genome shotgun (WGS) entry which is preliminary data.</text>
</comment>
<protein>
    <submittedName>
        <fullName evidence="1">Uncharacterized protein</fullName>
    </submittedName>
</protein>
<sequence>MSNDKTPEEVFKILGLANQKTNPLTHPKFALETDFMDLYNEERPDSQTTVSEILIKERNLLSVLSYKYSAGICHKK</sequence>
<dbReference type="EMBL" id="CAKKTJ010000292">
    <property type="protein sequence ID" value="CAH0479104.1"/>
    <property type="molecule type" value="Genomic_DNA"/>
</dbReference>
<dbReference type="Proteomes" id="UP001160483">
    <property type="component" value="Unassembled WGS sequence"/>
</dbReference>
<reference evidence="1" key="1">
    <citation type="submission" date="2021-11" db="EMBL/GenBank/DDBJ databases">
        <authorList>
            <person name="Islam A."/>
            <person name="Islam S."/>
            <person name="Flora M.S."/>
            <person name="Rahman M."/>
            <person name="Ziaur R.M."/>
            <person name="Epstein J.H."/>
            <person name="Hassan M."/>
            <person name="Klassen M."/>
            <person name="Woodard K."/>
            <person name="Webb A."/>
            <person name="Webby R.J."/>
            <person name="El Zowalaty M.E."/>
        </authorList>
    </citation>
    <scope>NUCLEOTIDE SEQUENCE</scope>
    <source>
        <strain evidence="1">Pbs3</strain>
    </source>
</reference>
<organism evidence="1 2">
    <name type="scientific">Peronospora belbahrii</name>
    <dbReference type="NCBI Taxonomy" id="622444"/>
    <lineage>
        <taxon>Eukaryota</taxon>
        <taxon>Sar</taxon>
        <taxon>Stramenopiles</taxon>
        <taxon>Oomycota</taxon>
        <taxon>Peronosporomycetes</taxon>
        <taxon>Peronosporales</taxon>
        <taxon>Peronosporaceae</taxon>
        <taxon>Peronospora</taxon>
    </lineage>
</organism>
<name>A0AAU9KZC0_9STRA</name>
<accession>A0AAU9KZC0</accession>
<evidence type="ECO:0000313" key="2">
    <source>
        <dbReference type="Proteomes" id="UP001160483"/>
    </source>
</evidence>
<dbReference type="AlphaFoldDB" id="A0AAU9KZC0"/>
<proteinExistence type="predicted"/>